<accession>A0AAW1D4R1</accession>
<feature type="transmembrane region" description="Helical" evidence="9">
    <location>
        <begin position="188"/>
        <end position="209"/>
    </location>
</feature>
<evidence type="ECO:0000256" key="2">
    <source>
        <dbReference type="ARBA" id="ARBA00010941"/>
    </source>
</evidence>
<keyword evidence="4" id="KW-0963">Cytoplasm</keyword>
<evidence type="ECO:0000256" key="7">
    <source>
        <dbReference type="ARBA" id="ARBA00024331"/>
    </source>
</evidence>
<dbReference type="InterPro" id="IPR044015">
    <property type="entry name" value="FBPase_C_dom"/>
</dbReference>
<keyword evidence="6 8" id="KW-0119">Carbohydrate metabolism</keyword>
<evidence type="ECO:0000313" key="13">
    <source>
        <dbReference type="Proteomes" id="UP001461498"/>
    </source>
</evidence>
<dbReference type="Pfam" id="PF18913">
    <property type="entry name" value="FBPase_C"/>
    <property type="match status" value="1"/>
</dbReference>
<proteinExistence type="inferred from homology"/>
<dbReference type="GO" id="GO:0042132">
    <property type="term" value="F:fructose 1,6-bisphosphate 1-phosphatase activity"/>
    <property type="evidence" value="ECO:0007669"/>
    <property type="project" value="UniProtKB-EC"/>
</dbReference>
<dbReference type="Gene3D" id="3.30.540.10">
    <property type="entry name" value="Fructose-1,6-Bisphosphatase, subunit A, domain 1"/>
    <property type="match status" value="1"/>
</dbReference>
<comment type="caution">
    <text evidence="12">The sequence shown here is derived from an EMBL/GenBank/DDBJ whole genome shotgun (WGS) entry which is preliminary data.</text>
</comment>
<comment type="similarity">
    <text evidence="2 8">Belongs to the FBPase class 1 family.</text>
</comment>
<comment type="catalytic activity">
    <reaction evidence="1">
        <text>beta-D-fructose 1,6-bisphosphate + H2O = beta-D-fructose 6-phosphate + phosphate</text>
        <dbReference type="Rhea" id="RHEA:11064"/>
        <dbReference type="ChEBI" id="CHEBI:15377"/>
        <dbReference type="ChEBI" id="CHEBI:32966"/>
        <dbReference type="ChEBI" id="CHEBI:43474"/>
        <dbReference type="ChEBI" id="CHEBI:57634"/>
        <dbReference type="EC" id="3.1.3.11"/>
    </reaction>
</comment>
<dbReference type="GO" id="GO:0006002">
    <property type="term" value="P:fructose 6-phosphate metabolic process"/>
    <property type="evidence" value="ECO:0007669"/>
    <property type="project" value="TreeGrafter"/>
</dbReference>
<dbReference type="Pfam" id="PF00316">
    <property type="entry name" value="FBPase"/>
    <property type="match status" value="1"/>
</dbReference>
<evidence type="ECO:0000256" key="9">
    <source>
        <dbReference type="SAM" id="Phobius"/>
    </source>
</evidence>
<keyword evidence="13" id="KW-1185">Reference proteome</keyword>
<feature type="domain" description="Fructose-1-6-bisphosphatase class 1 C-terminal" evidence="11">
    <location>
        <begin position="233"/>
        <end position="352"/>
    </location>
</feature>
<evidence type="ECO:0000259" key="11">
    <source>
        <dbReference type="Pfam" id="PF18913"/>
    </source>
</evidence>
<evidence type="ECO:0000256" key="5">
    <source>
        <dbReference type="ARBA" id="ARBA00022801"/>
    </source>
</evidence>
<keyword evidence="9" id="KW-0812">Transmembrane</keyword>
<feature type="domain" description="Fructose-1-6-bisphosphatase class I N-terminal" evidence="10">
    <location>
        <begin position="44"/>
        <end position="228"/>
    </location>
</feature>
<evidence type="ECO:0000256" key="3">
    <source>
        <dbReference type="ARBA" id="ARBA00013093"/>
    </source>
</evidence>
<dbReference type="SUPFAM" id="SSF56655">
    <property type="entry name" value="Carbohydrate phosphatase"/>
    <property type="match status" value="1"/>
</dbReference>
<evidence type="ECO:0000256" key="8">
    <source>
        <dbReference type="RuleBase" id="RU000508"/>
    </source>
</evidence>
<name>A0AAW1D4R1_9HEMI</name>
<evidence type="ECO:0000259" key="10">
    <source>
        <dbReference type="Pfam" id="PF00316"/>
    </source>
</evidence>
<gene>
    <name evidence="12" type="ORF">O3M35_008017</name>
</gene>
<keyword evidence="9" id="KW-1133">Transmembrane helix</keyword>
<dbReference type="InterPro" id="IPR000146">
    <property type="entry name" value="FBPase_class-1"/>
</dbReference>
<dbReference type="PANTHER" id="PTHR11556">
    <property type="entry name" value="FRUCTOSE-1,6-BISPHOSPHATASE-RELATED"/>
    <property type="match status" value="1"/>
</dbReference>
<dbReference type="Proteomes" id="UP001461498">
    <property type="component" value="Unassembled WGS sequence"/>
</dbReference>
<dbReference type="GO" id="GO:0030388">
    <property type="term" value="P:fructose 1,6-bisphosphate metabolic process"/>
    <property type="evidence" value="ECO:0007669"/>
    <property type="project" value="TreeGrafter"/>
</dbReference>
<dbReference type="GO" id="GO:0005737">
    <property type="term" value="C:cytoplasm"/>
    <property type="evidence" value="ECO:0007669"/>
    <property type="project" value="TreeGrafter"/>
</dbReference>
<evidence type="ECO:0000256" key="1">
    <source>
        <dbReference type="ARBA" id="ARBA00001273"/>
    </source>
</evidence>
<protein>
    <recommendedName>
        <fullName evidence="3">fructose-bisphosphatase</fullName>
        <ecNumber evidence="3">3.1.3.11</ecNumber>
    </recommendedName>
</protein>
<evidence type="ECO:0000256" key="6">
    <source>
        <dbReference type="ARBA" id="ARBA00023277"/>
    </source>
</evidence>
<dbReference type="GO" id="GO:0006094">
    <property type="term" value="P:gluconeogenesis"/>
    <property type="evidence" value="ECO:0007669"/>
    <property type="project" value="TreeGrafter"/>
</dbReference>
<keyword evidence="9" id="KW-0472">Membrane</keyword>
<dbReference type="InterPro" id="IPR033391">
    <property type="entry name" value="FBPase_N"/>
</dbReference>
<comment type="pathway">
    <text evidence="7">Carbohydrate biosynthesis.</text>
</comment>
<dbReference type="AlphaFoldDB" id="A0AAW1D4R1"/>
<evidence type="ECO:0000256" key="4">
    <source>
        <dbReference type="ARBA" id="ARBA00022490"/>
    </source>
</evidence>
<dbReference type="InterPro" id="IPR028343">
    <property type="entry name" value="FBPtase"/>
</dbReference>
<dbReference type="PANTHER" id="PTHR11556:SF35">
    <property type="entry name" value="SEDOHEPTULOSE-1,7-BISPHOSPHATASE, CHLOROPLASTIC"/>
    <property type="match status" value="1"/>
</dbReference>
<sequence length="389" mass="44127">MEEIPEIYFPALKDSLKKEVIEECGKEKIDLVIDKYMPILNIETFTRYLIMNRKKLNAGHTGFTELLLSLDSGFRQVCELIKRFNITEKFIYGIEKSQCDITTQIEHTIVNMLMTTNCLFYIISAAREEVISIKPCRQARYILAIDPIDGLANISSNFPMATTFAIYRPNQVKDNYKDTLHCCGEKSIIVGGYVIYGAATVLVIAFNAIRKVQEYMFDPIMGEFLLVKSGVRIPDKGDICCVDNAKRHLWLVEQLTSFVPQTYANIKHTGSFVTNFHIILKNGGVLVEPPLLNDPQAELQIITKLTPLAFICKIAGGISYGGYTLSENILRIRPKRLHETSPFLMGSPLVMRAWNRLLAGKFDGEQECVEYKVVDPAESEKKRERSCKT</sequence>
<dbReference type="EMBL" id="JAPXFL010000005">
    <property type="protein sequence ID" value="KAK9505999.1"/>
    <property type="molecule type" value="Genomic_DNA"/>
</dbReference>
<reference evidence="12 13" key="1">
    <citation type="submission" date="2022-12" db="EMBL/GenBank/DDBJ databases">
        <title>Chromosome-level genome assembly of true bugs.</title>
        <authorList>
            <person name="Ma L."/>
            <person name="Li H."/>
        </authorList>
    </citation>
    <scope>NUCLEOTIDE SEQUENCE [LARGE SCALE GENOMIC DNA]</scope>
    <source>
        <strain evidence="12">Lab_2022b</strain>
    </source>
</reference>
<dbReference type="PRINTS" id="PR00115">
    <property type="entry name" value="F16BPHPHTASE"/>
</dbReference>
<dbReference type="EC" id="3.1.3.11" evidence="3"/>
<evidence type="ECO:0000313" key="12">
    <source>
        <dbReference type="EMBL" id="KAK9505999.1"/>
    </source>
</evidence>
<dbReference type="GO" id="GO:0005986">
    <property type="term" value="P:sucrose biosynthetic process"/>
    <property type="evidence" value="ECO:0007669"/>
    <property type="project" value="TreeGrafter"/>
</dbReference>
<dbReference type="GO" id="GO:0006000">
    <property type="term" value="P:fructose metabolic process"/>
    <property type="evidence" value="ECO:0007669"/>
    <property type="project" value="TreeGrafter"/>
</dbReference>
<organism evidence="12 13">
    <name type="scientific">Rhynocoris fuscipes</name>
    <dbReference type="NCBI Taxonomy" id="488301"/>
    <lineage>
        <taxon>Eukaryota</taxon>
        <taxon>Metazoa</taxon>
        <taxon>Ecdysozoa</taxon>
        <taxon>Arthropoda</taxon>
        <taxon>Hexapoda</taxon>
        <taxon>Insecta</taxon>
        <taxon>Pterygota</taxon>
        <taxon>Neoptera</taxon>
        <taxon>Paraneoptera</taxon>
        <taxon>Hemiptera</taxon>
        <taxon>Heteroptera</taxon>
        <taxon>Panheteroptera</taxon>
        <taxon>Cimicomorpha</taxon>
        <taxon>Reduviidae</taxon>
        <taxon>Harpactorinae</taxon>
        <taxon>Harpactorini</taxon>
        <taxon>Rhynocoris</taxon>
    </lineage>
</organism>
<dbReference type="Gene3D" id="3.40.190.80">
    <property type="match status" value="1"/>
</dbReference>
<keyword evidence="5 8" id="KW-0378">Hydrolase</keyword>